<keyword evidence="1" id="KW-0238">DNA-binding</keyword>
<feature type="transmembrane region" description="Helical" evidence="2">
    <location>
        <begin position="120"/>
        <end position="142"/>
    </location>
</feature>
<keyword evidence="2" id="KW-1133">Transmembrane helix</keyword>
<accession>A0A918D5R8</accession>
<feature type="transmembrane region" description="Helical" evidence="2">
    <location>
        <begin position="96"/>
        <end position="114"/>
    </location>
</feature>
<feature type="transmembrane region" description="Helical" evidence="2">
    <location>
        <begin position="176"/>
        <end position="196"/>
    </location>
</feature>
<dbReference type="Pfam" id="PF01381">
    <property type="entry name" value="HTH_3"/>
    <property type="match status" value="1"/>
</dbReference>
<reference evidence="4" key="2">
    <citation type="submission" date="2020-09" db="EMBL/GenBank/DDBJ databases">
        <authorList>
            <person name="Sun Q."/>
            <person name="Ohkuma M."/>
        </authorList>
    </citation>
    <scope>NUCLEOTIDE SEQUENCE</scope>
    <source>
        <strain evidence="4">JCM 17251</strain>
    </source>
</reference>
<dbReference type="InterPro" id="IPR010982">
    <property type="entry name" value="Lambda_DNA-bd_dom_sf"/>
</dbReference>
<evidence type="ECO:0000256" key="1">
    <source>
        <dbReference type="ARBA" id="ARBA00023125"/>
    </source>
</evidence>
<dbReference type="CDD" id="cd00093">
    <property type="entry name" value="HTH_XRE"/>
    <property type="match status" value="1"/>
</dbReference>
<reference evidence="4" key="1">
    <citation type="journal article" date="2014" name="Int. J. Syst. Evol. Microbiol.">
        <title>Complete genome sequence of Corynebacterium casei LMG S-19264T (=DSM 44701T), isolated from a smear-ripened cheese.</title>
        <authorList>
            <consortium name="US DOE Joint Genome Institute (JGI-PGF)"/>
            <person name="Walter F."/>
            <person name="Albersmeier A."/>
            <person name="Kalinowski J."/>
            <person name="Ruckert C."/>
        </authorList>
    </citation>
    <scope>NUCLEOTIDE SEQUENCE</scope>
    <source>
        <strain evidence="4">JCM 17251</strain>
    </source>
</reference>
<keyword evidence="2" id="KW-0472">Membrane</keyword>
<name>A0A918D5R8_9BACI</name>
<keyword evidence="2" id="KW-0812">Transmembrane</keyword>
<dbReference type="InterPro" id="IPR001387">
    <property type="entry name" value="Cro/C1-type_HTH"/>
</dbReference>
<evidence type="ECO:0000313" key="4">
    <source>
        <dbReference type="EMBL" id="GGN67565.1"/>
    </source>
</evidence>
<dbReference type="PANTHER" id="PTHR46558:SF13">
    <property type="entry name" value="HTH-TYPE TRANSCRIPTIONAL REGULATOR IMMR"/>
    <property type="match status" value="1"/>
</dbReference>
<sequence>MTFGEKLFKLRKERGLSQEALAEKLNTSRQAVSKWENGQGYPETEKLLMIGNIFDVSMDYLLKSPSETNNDKESGYYVSKETAEGYILSVRKSAKYLSLGLFFIALAFIPYFIFKQDPSIYLIPTIIFATIGIGAFSSTSFFEEEKYKVLKQEPLLFDEKHLQELNVRYENIKRKYNIYMILGFGLFVVGFLPIGLERKSIIPTSFLTPYYPVCIGLIAIGIYIYTYMFNVLDAYKLLAKNEIYINRFGFKFRKKFRKKFDDF</sequence>
<dbReference type="RefSeq" id="WP_188859832.1">
    <property type="nucleotide sequence ID" value="NZ_BMOS01000063.1"/>
</dbReference>
<feature type="transmembrane region" description="Helical" evidence="2">
    <location>
        <begin position="208"/>
        <end position="228"/>
    </location>
</feature>
<dbReference type="SMART" id="SM00530">
    <property type="entry name" value="HTH_XRE"/>
    <property type="match status" value="1"/>
</dbReference>
<keyword evidence="5" id="KW-1185">Reference proteome</keyword>
<dbReference type="EMBL" id="BMOS01000063">
    <property type="protein sequence ID" value="GGN67565.1"/>
    <property type="molecule type" value="Genomic_DNA"/>
</dbReference>
<evidence type="ECO:0000259" key="3">
    <source>
        <dbReference type="PROSITE" id="PS50943"/>
    </source>
</evidence>
<protein>
    <submittedName>
        <fullName evidence="4">Transcriptional regulator</fullName>
    </submittedName>
</protein>
<evidence type="ECO:0000256" key="2">
    <source>
        <dbReference type="SAM" id="Phobius"/>
    </source>
</evidence>
<gene>
    <name evidence="4" type="ORF">GCM10007971_38510</name>
</gene>
<dbReference type="PANTHER" id="PTHR46558">
    <property type="entry name" value="TRACRIPTIONAL REGULATORY PROTEIN-RELATED-RELATED"/>
    <property type="match status" value="1"/>
</dbReference>
<evidence type="ECO:0000313" key="5">
    <source>
        <dbReference type="Proteomes" id="UP000624041"/>
    </source>
</evidence>
<proteinExistence type="predicted"/>
<dbReference type="Gene3D" id="1.10.260.40">
    <property type="entry name" value="lambda repressor-like DNA-binding domains"/>
    <property type="match status" value="1"/>
</dbReference>
<dbReference type="AlphaFoldDB" id="A0A918D5R8"/>
<dbReference type="SUPFAM" id="SSF47413">
    <property type="entry name" value="lambda repressor-like DNA-binding domains"/>
    <property type="match status" value="1"/>
</dbReference>
<organism evidence="4 5">
    <name type="scientific">Oceanobacillus indicireducens</name>
    <dbReference type="NCBI Taxonomy" id="1004261"/>
    <lineage>
        <taxon>Bacteria</taxon>
        <taxon>Bacillati</taxon>
        <taxon>Bacillota</taxon>
        <taxon>Bacilli</taxon>
        <taxon>Bacillales</taxon>
        <taxon>Bacillaceae</taxon>
        <taxon>Oceanobacillus</taxon>
    </lineage>
</organism>
<comment type="caution">
    <text evidence="4">The sequence shown here is derived from an EMBL/GenBank/DDBJ whole genome shotgun (WGS) entry which is preliminary data.</text>
</comment>
<dbReference type="PROSITE" id="PS50943">
    <property type="entry name" value="HTH_CROC1"/>
    <property type="match status" value="1"/>
</dbReference>
<dbReference type="GO" id="GO:0003677">
    <property type="term" value="F:DNA binding"/>
    <property type="evidence" value="ECO:0007669"/>
    <property type="project" value="UniProtKB-KW"/>
</dbReference>
<dbReference type="Proteomes" id="UP000624041">
    <property type="component" value="Unassembled WGS sequence"/>
</dbReference>
<feature type="domain" description="HTH cro/C1-type" evidence="3">
    <location>
        <begin position="9"/>
        <end position="61"/>
    </location>
</feature>